<dbReference type="AlphaFoldDB" id="A0A0E9UH98"/>
<sequence>MSWSAAHPLMMTLLHHSRSHCFWKSRGSRHSSRPSKMNTTLTSSPSKLLISFSCG</sequence>
<evidence type="ECO:0000313" key="1">
    <source>
        <dbReference type="EMBL" id="JAH64615.1"/>
    </source>
</evidence>
<organism evidence="1">
    <name type="scientific">Anguilla anguilla</name>
    <name type="common">European freshwater eel</name>
    <name type="synonym">Muraena anguilla</name>
    <dbReference type="NCBI Taxonomy" id="7936"/>
    <lineage>
        <taxon>Eukaryota</taxon>
        <taxon>Metazoa</taxon>
        <taxon>Chordata</taxon>
        <taxon>Craniata</taxon>
        <taxon>Vertebrata</taxon>
        <taxon>Euteleostomi</taxon>
        <taxon>Actinopterygii</taxon>
        <taxon>Neopterygii</taxon>
        <taxon>Teleostei</taxon>
        <taxon>Anguilliformes</taxon>
        <taxon>Anguillidae</taxon>
        <taxon>Anguilla</taxon>
    </lineage>
</organism>
<reference evidence="1" key="1">
    <citation type="submission" date="2014-11" db="EMBL/GenBank/DDBJ databases">
        <authorList>
            <person name="Amaro Gonzalez C."/>
        </authorList>
    </citation>
    <scope>NUCLEOTIDE SEQUENCE</scope>
</reference>
<reference evidence="1" key="2">
    <citation type="journal article" date="2015" name="Fish Shellfish Immunol.">
        <title>Early steps in the European eel (Anguilla anguilla)-Vibrio vulnificus interaction in the gills: Role of the RtxA13 toxin.</title>
        <authorList>
            <person name="Callol A."/>
            <person name="Pajuelo D."/>
            <person name="Ebbesson L."/>
            <person name="Teles M."/>
            <person name="MacKenzie S."/>
            <person name="Amaro C."/>
        </authorList>
    </citation>
    <scope>NUCLEOTIDE SEQUENCE</scope>
</reference>
<name>A0A0E9UH98_ANGAN</name>
<protein>
    <submittedName>
        <fullName evidence="1">Uncharacterized protein</fullName>
    </submittedName>
</protein>
<dbReference type="EMBL" id="GBXM01043962">
    <property type="protein sequence ID" value="JAH64615.1"/>
    <property type="molecule type" value="Transcribed_RNA"/>
</dbReference>
<accession>A0A0E9UH98</accession>
<proteinExistence type="predicted"/>